<dbReference type="Gene3D" id="1.20.1740.10">
    <property type="entry name" value="Amino acid/polyamine transporter I"/>
    <property type="match status" value="1"/>
</dbReference>
<comment type="subcellular location">
    <subcellularLocation>
        <location evidence="1">Cell membrane</location>
        <topology evidence="1">Multi-pass membrane protein</topology>
    </subcellularLocation>
</comment>
<dbReference type="InterPro" id="IPR050367">
    <property type="entry name" value="APC_superfamily"/>
</dbReference>
<evidence type="ECO:0000256" key="4">
    <source>
        <dbReference type="ARBA" id="ARBA00022989"/>
    </source>
</evidence>
<dbReference type="Pfam" id="PF13520">
    <property type="entry name" value="AA_permease_2"/>
    <property type="match status" value="1"/>
</dbReference>
<name>A0A1G5N2U5_AFIMA</name>
<keyword evidence="2" id="KW-1003">Cell membrane</keyword>
<dbReference type="InterPro" id="IPR002293">
    <property type="entry name" value="AA/rel_permease1"/>
</dbReference>
<evidence type="ECO:0000256" key="1">
    <source>
        <dbReference type="ARBA" id="ARBA00004651"/>
    </source>
</evidence>
<dbReference type="Proteomes" id="UP000199347">
    <property type="component" value="Unassembled WGS sequence"/>
</dbReference>
<dbReference type="OrthoDB" id="7065842at2"/>
<evidence type="ECO:0000313" key="8">
    <source>
        <dbReference type="Proteomes" id="UP000199347"/>
    </source>
</evidence>
<evidence type="ECO:0000256" key="2">
    <source>
        <dbReference type="ARBA" id="ARBA00022475"/>
    </source>
</evidence>
<gene>
    <name evidence="7" type="ORF">SAMN03080610_01411</name>
</gene>
<dbReference type="EMBL" id="FMVW01000002">
    <property type="protein sequence ID" value="SCZ31755.1"/>
    <property type="molecule type" value="Genomic_DNA"/>
</dbReference>
<dbReference type="PIRSF" id="PIRSF006060">
    <property type="entry name" value="AA_transporter"/>
    <property type="match status" value="1"/>
</dbReference>
<dbReference type="PANTHER" id="PTHR42770:SF11">
    <property type="entry name" value="INNER MEMBRANE TRANSPORT PROTEIN YBAT"/>
    <property type="match status" value="1"/>
</dbReference>
<feature type="transmembrane region" description="Helical" evidence="6">
    <location>
        <begin position="182"/>
        <end position="204"/>
    </location>
</feature>
<feature type="transmembrane region" description="Helical" evidence="6">
    <location>
        <begin position="12"/>
        <end position="34"/>
    </location>
</feature>
<dbReference type="STRING" id="1120955.SAMN03080610_01411"/>
<keyword evidence="3 6" id="KW-0812">Transmembrane</keyword>
<keyword evidence="4 6" id="KW-1133">Transmembrane helix</keyword>
<accession>A0A1G5N2U5</accession>
<proteinExistence type="predicted"/>
<dbReference type="PANTHER" id="PTHR42770">
    <property type="entry name" value="AMINO ACID TRANSPORTER-RELATED"/>
    <property type="match status" value="1"/>
</dbReference>
<dbReference type="GO" id="GO:0022857">
    <property type="term" value="F:transmembrane transporter activity"/>
    <property type="evidence" value="ECO:0007669"/>
    <property type="project" value="InterPro"/>
</dbReference>
<dbReference type="AlphaFoldDB" id="A0A1G5N2U5"/>
<sequence>MAQKSEKLSLVEVTALGIGGMIGGGIFAVLGLAMATAGHAVALTLAGGGAIALLTGLSYARLGLTFRDDGGSFTYIEKAFAAPAIAGVAGWLLVAGYVGTLALYASAFGEYGASLLPKTIDPAWAPGALGAFVLGLFLAINLVGAKISGGVELGVVAIKLAILALFAAVAMGGIKADHFVPVFNLGITAPIAAIALIFVAYEGFELIPNAVDEMANPERNLPRAIVIAILVTTAIYVVVAIAALGNLTPQEIQKDQEYVLAVAARPTLGAAGFTLIGIAALLSTASAINATLFGAARLAMVMAREHALPKIFSMRERTRPVPFVSLIVLTVLAIAFTLAAPLQVISTFASATFLVIFTAVNLAAFRLARRIKMSPLLPLAGSVLAAASFVVLMWHTWQDDKVSLAWLTGAYLTAILVEAALIWRRGPRRHTGSQCETKA</sequence>
<feature type="transmembrane region" description="Helical" evidence="6">
    <location>
        <begin position="225"/>
        <end position="247"/>
    </location>
</feature>
<evidence type="ECO:0000256" key="3">
    <source>
        <dbReference type="ARBA" id="ARBA00022692"/>
    </source>
</evidence>
<reference evidence="7 8" key="1">
    <citation type="submission" date="2016-10" db="EMBL/GenBank/DDBJ databases">
        <authorList>
            <person name="de Groot N.N."/>
        </authorList>
    </citation>
    <scope>NUCLEOTIDE SEQUENCE [LARGE SCALE GENOMIC DNA]</scope>
    <source>
        <strain evidence="7 8">DSM 2698</strain>
    </source>
</reference>
<evidence type="ECO:0000256" key="5">
    <source>
        <dbReference type="ARBA" id="ARBA00023136"/>
    </source>
</evidence>
<feature type="transmembrane region" description="Helical" evidence="6">
    <location>
        <begin position="345"/>
        <end position="364"/>
    </location>
</feature>
<feature type="transmembrane region" description="Helical" evidence="6">
    <location>
        <begin position="376"/>
        <end position="397"/>
    </location>
</feature>
<organism evidence="7 8">
    <name type="scientific">Afifella marina DSM 2698</name>
    <dbReference type="NCBI Taxonomy" id="1120955"/>
    <lineage>
        <taxon>Bacteria</taxon>
        <taxon>Pseudomonadati</taxon>
        <taxon>Pseudomonadota</taxon>
        <taxon>Alphaproteobacteria</taxon>
        <taxon>Hyphomicrobiales</taxon>
        <taxon>Afifellaceae</taxon>
        <taxon>Afifella</taxon>
    </lineage>
</organism>
<evidence type="ECO:0000313" key="7">
    <source>
        <dbReference type="EMBL" id="SCZ31755.1"/>
    </source>
</evidence>
<feature type="transmembrane region" description="Helical" evidence="6">
    <location>
        <begin position="321"/>
        <end position="339"/>
    </location>
</feature>
<feature type="transmembrane region" description="Helical" evidence="6">
    <location>
        <begin position="80"/>
        <end position="104"/>
    </location>
</feature>
<feature type="transmembrane region" description="Helical" evidence="6">
    <location>
        <begin position="40"/>
        <end position="60"/>
    </location>
</feature>
<keyword evidence="5 6" id="KW-0472">Membrane</keyword>
<protein>
    <submittedName>
        <fullName evidence="7">Amino acid transporter</fullName>
    </submittedName>
</protein>
<feature type="transmembrane region" description="Helical" evidence="6">
    <location>
        <begin position="403"/>
        <end position="423"/>
    </location>
</feature>
<dbReference type="GO" id="GO:0005886">
    <property type="term" value="C:plasma membrane"/>
    <property type="evidence" value="ECO:0007669"/>
    <property type="project" value="UniProtKB-SubCell"/>
</dbReference>
<feature type="transmembrane region" description="Helical" evidence="6">
    <location>
        <begin position="267"/>
        <end position="300"/>
    </location>
</feature>
<dbReference type="RefSeq" id="WP_092810958.1">
    <property type="nucleotide sequence ID" value="NZ_FMVW01000002.1"/>
</dbReference>
<evidence type="ECO:0000256" key="6">
    <source>
        <dbReference type="SAM" id="Phobius"/>
    </source>
</evidence>
<feature type="transmembrane region" description="Helical" evidence="6">
    <location>
        <begin position="124"/>
        <end position="144"/>
    </location>
</feature>
<feature type="transmembrane region" description="Helical" evidence="6">
    <location>
        <begin position="156"/>
        <end position="176"/>
    </location>
</feature>
<keyword evidence="8" id="KW-1185">Reference proteome</keyword>